<dbReference type="InterPro" id="IPR044920">
    <property type="entry name" value="MnmG_C_subdom_sf"/>
</dbReference>
<dbReference type="PROSITE" id="PS01280">
    <property type="entry name" value="GIDA_1"/>
    <property type="match status" value="1"/>
</dbReference>
<keyword evidence="3" id="KW-0963">Cytoplasm</keyword>
<evidence type="ECO:0000256" key="1">
    <source>
        <dbReference type="ARBA" id="ARBA00001974"/>
    </source>
</evidence>
<keyword evidence="6" id="KW-0274">FAD</keyword>
<dbReference type="PANTHER" id="PTHR11806:SF0">
    <property type="entry name" value="PROTEIN MTO1 HOMOLOG, MITOCHONDRIAL"/>
    <property type="match status" value="1"/>
</dbReference>
<dbReference type="FunFam" id="1.10.10.1800:FF:000001">
    <property type="entry name" value="tRNA uridine 5-carboxymethylaminomethyl modification enzyme MnmG"/>
    <property type="match status" value="1"/>
</dbReference>
<dbReference type="InterPro" id="IPR047001">
    <property type="entry name" value="MnmG_C_subdom"/>
</dbReference>
<dbReference type="OMA" id="CNPAMGG"/>
<protein>
    <recommendedName>
        <fullName evidence="8">tRNA uridine 5-carboxymethylaminomethyl modification enzyme C-terminal subdomain domain-containing protein</fullName>
    </recommendedName>
</protein>
<evidence type="ECO:0000256" key="6">
    <source>
        <dbReference type="ARBA" id="ARBA00022827"/>
    </source>
</evidence>
<feature type="domain" description="tRNA uridine 5-carboxymethylaminomethyl modification enzyme C-terminal subdomain" evidence="8">
    <location>
        <begin position="614"/>
        <end position="685"/>
    </location>
</feature>
<dbReference type="GO" id="GO:0070899">
    <property type="term" value="P:mitochondrial tRNA wobble uridine modification"/>
    <property type="evidence" value="ECO:0007669"/>
    <property type="project" value="UniProtKB-ARBA"/>
</dbReference>
<dbReference type="SMART" id="SM01228">
    <property type="entry name" value="GIDA_assoc_3"/>
    <property type="match status" value="1"/>
</dbReference>
<comment type="cofactor">
    <cofactor evidence="1">
        <name>FAD</name>
        <dbReference type="ChEBI" id="CHEBI:57692"/>
    </cofactor>
</comment>
<organism evidence="9 10">
    <name type="scientific">Cannabis sativa</name>
    <name type="common">Hemp</name>
    <name type="synonym">Marijuana</name>
    <dbReference type="NCBI Taxonomy" id="3483"/>
    <lineage>
        <taxon>Eukaryota</taxon>
        <taxon>Viridiplantae</taxon>
        <taxon>Streptophyta</taxon>
        <taxon>Embryophyta</taxon>
        <taxon>Tracheophyta</taxon>
        <taxon>Spermatophyta</taxon>
        <taxon>Magnoliopsida</taxon>
        <taxon>eudicotyledons</taxon>
        <taxon>Gunneridae</taxon>
        <taxon>Pentapetalae</taxon>
        <taxon>rosids</taxon>
        <taxon>fabids</taxon>
        <taxon>Rosales</taxon>
        <taxon>Cannabaceae</taxon>
        <taxon>Cannabis</taxon>
    </lineage>
</organism>
<evidence type="ECO:0000256" key="7">
    <source>
        <dbReference type="ARBA" id="ARBA00023027"/>
    </source>
</evidence>
<evidence type="ECO:0000313" key="10">
    <source>
        <dbReference type="Proteomes" id="UP000596661"/>
    </source>
</evidence>
<dbReference type="InterPro" id="IPR002218">
    <property type="entry name" value="MnmG-rel"/>
</dbReference>
<dbReference type="EMBL" id="UZAU01000368">
    <property type="status" value="NOT_ANNOTATED_CDS"/>
    <property type="molecule type" value="Genomic_DNA"/>
</dbReference>
<keyword evidence="7" id="KW-0520">NAD</keyword>
<evidence type="ECO:0000256" key="5">
    <source>
        <dbReference type="ARBA" id="ARBA00022694"/>
    </source>
</evidence>
<dbReference type="InterPro" id="IPR036188">
    <property type="entry name" value="FAD/NAD-bd_sf"/>
</dbReference>
<dbReference type="FunFam" id="3.50.50.60:FF:000094">
    <property type="entry name" value="tRNA uridine 5-carboxymethylaminomethyl modification enzyme MnmG"/>
    <property type="match status" value="1"/>
</dbReference>
<evidence type="ECO:0000259" key="8">
    <source>
        <dbReference type="SMART" id="SM01228"/>
    </source>
</evidence>
<dbReference type="FunFam" id="1.10.150.570:FF:000001">
    <property type="entry name" value="tRNA uridine 5-carboxymethylaminomethyl modification enzyme MnmG"/>
    <property type="match status" value="1"/>
</dbReference>
<dbReference type="Gene3D" id="3.50.50.60">
    <property type="entry name" value="FAD/NAD(P)-binding domain"/>
    <property type="match status" value="2"/>
</dbReference>
<dbReference type="InterPro" id="IPR004416">
    <property type="entry name" value="MnmG"/>
</dbReference>
<dbReference type="GO" id="GO:0050660">
    <property type="term" value="F:flavin adenine dinucleotide binding"/>
    <property type="evidence" value="ECO:0007669"/>
    <property type="project" value="InterPro"/>
</dbReference>
<dbReference type="AlphaFoldDB" id="A0A803QYT1"/>
<dbReference type="Pfam" id="PF01134">
    <property type="entry name" value="GIDA"/>
    <property type="match status" value="1"/>
</dbReference>
<dbReference type="OrthoDB" id="3329at2759"/>
<dbReference type="Gramene" id="novel_model_3020_5bd9a17a">
    <property type="protein sequence ID" value="cds.novel_model_3020_5bd9a17a"/>
    <property type="gene ID" value="novel_gene_1614_5bd9a17a"/>
</dbReference>
<dbReference type="InterPro" id="IPR049312">
    <property type="entry name" value="GIDA_C_N"/>
</dbReference>
<sequence length="725" mass="81402">MAIQALSHHLSRLSLAPFLFPSTRIALNPPSFHHVVFFRRNLHQVRPFFRSNCSRCFTVTASNSRDFSDSTHDEKYDVIVVGGGHAGCEAALASARLGAKTLLLTLNIDRIAWQPCNPAVGGPAKSQLVHEVDALGGEIGKIADRCYLQKRILNVSRGPAVRALRAQTDKREYAMEMKNIVDSTPNLSIREAMVTDILLGKNDNVEGVRTFFGMNFYAPAVVLTTGTFMSGKIWVGKTSMPAGRAGESASHGLTESLQQFGFETDRLKTGTPARVDIRTVNFSALEAQHGDEEVGWFSFDPEFHIEREQMCCYLTRTTKITHQLINDNLHETPTYGGWVESKGPRYCPSIEDKIVRFKDKESHQIFLEPEGRNVPELYVQGFSTGLPERLQLPLLRTLPGLENCSMLRPAYAVEYDYLPAHQCTRSLMTKKFDGLFFSGQINGTTGYEEAAAQGILSGINAARHSDGKPLIVLERESSYIGTLIDDLVTKDLREPYRMLTSRSEHRLLLRSDNADSRLTPLGREIGLIDDRRWKLYQDKQAQILEEKKRLKSVRISGGELAAEITRLSNQPVKDHSTLESLLKKPHIEYKVFDKHGFGNEMLSRAEKECVEVDIKYEGFIARQQSQLQQMVHLQHKLIPDGLDYYAMTTLSHESREKLSKVRPQTIGQASRVGGVSPADITALLIILESNRRKAQEQKRHEMLTAVKIAKDQDTHEVPLTESVSS</sequence>
<dbReference type="HAMAP" id="MF_00129">
    <property type="entry name" value="MnmG_GidA"/>
    <property type="match status" value="1"/>
</dbReference>
<accession>A0A803QYT1</accession>
<comment type="similarity">
    <text evidence="2">Belongs to the MnmG family.</text>
</comment>
<dbReference type="NCBIfam" id="TIGR00136">
    <property type="entry name" value="mnmG_gidA"/>
    <property type="match status" value="1"/>
</dbReference>
<keyword evidence="4" id="KW-0285">Flavoprotein</keyword>
<dbReference type="PRINTS" id="PR00411">
    <property type="entry name" value="PNDRDTASEI"/>
</dbReference>
<evidence type="ECO:0000256" key="2">
    <source>
        <dbReference type="ARBA" id="ARBA00007653"/>
    </source>
</evidence>
<dbReference type="FunFam" id="3.50.50.60:FF:000119">
    <property type="entry name" value="tRNA uridine 5-carboxymethylaminomethyl modification enzyme MnmG"/>
    <property type="match status" value="1"/>
</dbReference>
<reference evidence="9" key="2">
    <citation type="submission" date="2021-03" db="UniProtKB">
        <authorList>
            <consortium name="EnsemblPlants"/>
        </authorList>
    </citation>
    <scope>IDENTIFICATION</scope>
</reference>
<dbReference type="InterPro" id="IPR026904">
    <property type="entry name" value="MnmG_C"/>
</dbReference>
<dbReference type="Gene3D" id="1.10.150.570">
    <property type="entry name" value="GidA associated domain, C-terminal subdomain"/>
    <property type="match status" value="1"/>
</dbReference>
<dbReference type="RefSeq" id="XP_030497359.1">
    <property type="nucleotide sequence ID" value="XM_030641499.2"/>
</dbReference>
<dbReference type="GeneID" id="115713027"/>
<dbReference type="KEGG" id="csav:115713027"/>
<dbReference type="SUPFAM" id="SSF51905">
    <property type="entry name" value="FAD/NAD(P)-binding domain"/>
    <property type="match status" value="1"/>
</dbReference>
<dbReference type="Pfam" id="PF21680">
    <property type="entry name" value="GIDA_C_1st"/>
    <property type="match status" value="1"/>
</dbReference>
<evidence type="ECO:0000256" key="4">
    <source>
        <dbReference type="ARBA" id="ARBA00022630"/>
    </source>
</evidence>
<dbReference type="Proteomes" id="UP000596661">
    <property type="component" value="Chromosome 4"/>
</dbReference>
<proteinExistence type="inferred from homology"/>
<dbReference type="InterPro" id="IPR040131">
    <property type="entry name" value="MnmG_N"/>
</dbReference>
<dbReference type="InterPro" id="IPR020595">
    <property type="entry name" value="MnmG-rel_CS"/>
</dbReference>
<reference evidence="9" key="1">
    <citation type="submission" date="2018-11" db="EMBL/GenBank/DDBJ databases">
        <authorList>
            <person name="Grassa J C."/>
        </authorList>
    </citation>
    <scope>NUCLEOTIDE SEQUENCE [LARGE SCALE GENOMIC DNA]</scope>
</reference>
<dbReference type="GO" id="GO:0030488">
    <property type="term" value="P:tRNA methylation"/>
    <property type="evidence" value="ECO:0007669"/>
    <property type="project" value="TreeGrafter"/>
</dbReference>
<dbReference type="GO" id="GO:0005739">
    <property type="term" value="C:mitochondrion"/>
    <property type="evidence" value="ECO:0007669"/>
    <property type="project" value="GOC"/>
</dbReference>
<dbReference type="PANTHER" id="PTHR11806">
    <property type="entry name" value="GLUCOSE INHIBITED DIVISION PROTEIN A"/>
    <property type="match status" value="1"/>
</dbReference>
<gene>
    <name evidence="9" type="primary">LOC115713027</name>
</gene>
<evidence type="ECO:0000256" key="3">
    <source>
        <dbReference type="ARBA" id="ARBA00022490"/>
    </source>
</evidence>
<dbReference type="Gene3D" id="1.10.10.1800">
    <property type="entry name" value="tRNA uridine 5-carboxymethylaminomethyl modification enzyme MnmG/GidA"/>
    <property type="match status" value="1"/>
</dbReference>
<evidence type="ECO:0000313" key="9">
    <source>
        <dbReference type="EnsemblPlants" id="cds.novel_model_3020_5bd9a17a"/>
    </source>
</evidence>
<dbReference type="Pfam" id="PF13932">
    <property type="entry name" value="SAM_GIDA_C"/>
    <property type="match status" value="1"/>
</dbReference>
<keyword evidence="5" id="KW-0819">tRNA processing</keyword>
<keyword evidence="10" id="KW-1185">Reference proteome</keyword>
<dbReference type="EnsemblPlants" id="novel_model_3020_5bd9a17a">
    <property type="protein sequence ID" value="cds.novel_model_3020_5bd9a17a"/>
    <property type="gene ID" value="novel_gene_1614_5bd9a17a"/>
</dbReference>
<name>A0A803QYT1_CANSA</name>